<dbReference type="EMBL" id="BAAFRS010000221">
    <property type="protein sequence ID" value="GAB1224841.1"/>
    <property type="molecule type" value="Genomic_DNA"/>
</dbReference>
<evidence type="ECO:0000256" key="4">
    <source>
        <dbReference type="ARBA" id="ARBA00022927"/>
    </source>
</evidence>
<dbReference type="InterPro" id="IPR026739">
    <property type="entry name" value="AP_beta"/>
</dbReference>
<evidence type="ECO:0000256" key="5">
    <source>
        <dbReference type="ARBA" id="ARBA00023136"/>
    </source>
</evidence>
<dbReference type="SUPFAM" id="SSF48371">
    <property type="entry name" value="ARM repeat"/>
    <property type="match status" value="1"/>
</dbReference>
<evidence type="ECO:0000256" key="2">
    <source>
        <dbReference type="ARBA" id="ARBA00006613"/>
    </source>
</evidence>
<reference evidence="8 9" key="1">
    <citation type="journal article" date="2019" name="PLoS Negl. Trop. Dis.">
        <title>Whole genome sequencing of Entamoeba nuttalli reveals mammalian host-related molecular signatures and a novel octapeptide-repeat surface protein.</title>
        <authorList>
            <person name="Tanaka M."/>
            <person name="Makiuchi T."/>
            <person name="Komiyama T."/>
            <person name="Shiina T."/>
            <person name="Osaki K."/>
            <person name="Tachibana H."/>
        </authorList>
    </citation>
    <scope>NUCLEOTIDE SEQUENCE [LARGE SCALE GENOMIC DNA]</scope>
    <source>
        <strain evidence="8 9">P19-061405</strain>
    </source>
</reference>
<dbReference type="InterPro" id="IPR016024">
    <property type="entry name" value="ARM-type_fold"/>
</dbReference>
<comment type="subcellular location">
    <subcellularLocation>
        <location evidence="1">Endomembrane system</location>
    </subcellularLocation>
</comment>
<keyword evidence="5 6" id="KW-0472">Membrane</keyword>
<comment type="similarity">
    <text evidence="2 6">Belongs to the adaptor complexes large subunit family.</text>
</comment>
<dbReference type="InterPro" id="IPR011989">
    <property type="entry name" value="ARM-like"/>
</dbReference>
<protein>
    <recommendedName>
        <fullName evidence="6">AP complex subunit beta</fullName>
    </recommendedName>
</protein>
<accession>A0ABQ0DPQ8</accession>
<evidence type="ECO:0000313" key="8">
    <source>
        <dbReference type="EMBL" id="GAB1224841.1"/>
    </source>
</evidence>
<feature type="domain" description="Clathrin/coatomer adaptor adaptin-like N-terminal" evidence="7">
    <location>
        <begin position="13"/>
        <end position="531"/>
    </location>
</feature>
<proteinExistence type="inferred from homology"/>
<dbReference type="PIRSF" id="PIRSF002291">
    <property type="entry name" value="AP_complex_beta"/>
    <property type="match status" value="1"/>
</dbReference>
<evidence type="ECO:0000256" key="3">
    <source>
        <dbReference type="ARBA" id="ARBA00022448"/>
    </source>
</evidence>
<gene>
    <name evidence="8" type="ORF">ENUP19_0221G0005</name>
</gene>
<evidence type="ECO:0000259" key="7">
    <source>
        <dbReference type="Pfam" id="PF01602"/>
    </source>
</evidence>
<sequence length="724" mass="80882">MSKKGNMKARVADTQDLREMLTNKKESERIEGLKIVISQMTEGKDVGILFGEVLQCVATPNIDAKKLAYLYIMNYAKTQQDNATRAVQAFLRDSNDPNPIIRALAIRTMGAIRVPKVTQELYNPLQKALKDQDPYVRKTAAMCVAKLYFLNQEECVRQGFVNTLKELIFDSNHVVVANALAALNEINSISEKHDVFEVTSENYNILLTALNKCANEWGQVIILDTISKYVPENVQIAESICEQVAPRLKAANSAVVLAAVKLILVLLPHLSEQNASLYLKKIAPPLGTLMSASKAYEIQYVALRNIRLILQKCKDLLVNDVKIFYCKYNDPLYIKIEKLEIIVALANKDNIKEILSEFVDYSQMGDVEFVRKAVRALGRCAIKLENVANQCITTLVDLINTKVNYIVQEAIVVIRDIFRRYPNRYEKVIGTLCENLDSLDEPEAKAAMIWIIGEYSDRITNVADLLQMFLETFQEEDINVQLQLLTATVKSFLKASLEDQDVLQNLFTMCTESDNPDLRDRGLFYWRLLAHDPELAKEMVCSEKPVIKDDSEELDQAVLVKLIPHIGSLASLLHKPPEVFVSSLKAQAGGFNFKNLETLGEEFSSDEEDDIQINTQPANTKSLLDFGDVTTPAQPTAAPAQQAPQQQSVMSLFDNLNTTAPAQSTPAQPVQQQQNIYATLYGQPTQPVQQQPALFATPGVQPQAAPAQPQQTNKPAVDLSFLGI</sequence>
<dbReference type="Gene3D" id="1.25.10.10">
    <property type="entry name" value="Leucine-rich Repeat Variant"/>
    <property type="match status" value="1"/>
</dbReference>
<dbReference type="PANTHER" id="PTHR11134">
    <property type="entry name" value="ADAPTOR COMPLEX SUBUNIT BETA FAMILY MEMBER"/>
    <property type="match status" value="1"/>
</dbReference>
<dbReference type="Pfam" id="PF01602">
    <property type="entry name" value="Adaptin_N"/>
    <property type="match status" value="1"/>
</dbReference>
<dbReference type="Proteomes" id="UP001628156">
    <property type="component" value="Unassembled WGS sequence"/>
</dbReference>
<dbReference type="InterPro" id="IPR016342">
    <property type="entry name" value="AP_complex_bsu_1_2_4"/>
</dbReference>
<organism evidence="8 9">
    <name type="scientific">Entamoeba nuttalli</name>
    <dbReference type="NCBI Taxonomy" id="412467"/>
    <lineage>
        <taxon>Eukaryota</taxon>
        <taxon>Amoebozoa</taxon>
        <taxon>Evosea</taxon>
        <taxon>Archamoebae</taxon>
        <taxon>Mastigamoebida</taxon>
        <taxon>Entamoebidae</taxon>
        <taxon>Entamoeba</taxon>
    </lineage>
</organism>
<keyword evidence="4 6" id="KW-0653">Protein transport</keyword>
<dbReference type="InterPro" id="IPR002553">
    <property type="entry name" value="Clathrin/coatomer_adapt-like_N"/>
</dbReference>
<evidence type="ECO:0000256" key="1">
    <source>
        <dbReference type="ARBA" id="ARBA00004308"/>
    </source>
</evidence>
<comment type="caution">
    <text evidence="8">The sequence shown here is derived from an EMBL/GenBank/DDBJ whole genome shotgun (WGS) entry which is preliminary data.</text>
</comment>
<evidence type="ECO:0000313" key="9">
    <source>
        <dbReference type="Proteomes" id="UP001628156"/>
    </source>
</evidence>
<name>A0ABQ0DPQ8_9EUKA</name>
<keyword evidence="9" id="KW-1185">Reference proteome</keyword>
<evidence type="ECO:0000256" key="6">
    <source>
        <dbReference type="PIRNR" id="PIRNR002291"/>
    </source>
</evidence>
<keyword evidence="3 6" id="KW-0813">Transport</keyword>